<comment type="subcellular location">
    <subcellularLocation>
        <location evidence="1">Cell membrane</location>
        <topology evidence="1">Multi-pass membrane protein</topology>
    </subcellularLocation>
</comment>
<evidence type="ECO:0000256" key="6">
    <source>
        <dbReference type="ARBA" id="ARBA00022989"/>
    </source>
</evidence>
<feature type="transmembrane region" description="Helical" evidence="9">
    <location>
        <begin position="313"/>
        <end position="333"/>
    </location>
</feature>
<dbReference type="PANTHER" id="PTHR32024">
    <property type="entry name" value="TRK SYSTEM POTASSIUM UPTAKE PROTEIN TRKG-RELATED"/>
    <property type="match status" value="1"/>
</dbReference>
<keyword evidence="4" id="KW-1003">Cell membrane</keyword>
<evidence type="ECO:0000256" key="4">
    <source>
        <dbReference type="ARBA" id="ARBA00022475"/>
    </source>
</evidence>
<evidence type="ECO:0000313" key="10">
    <source>
        <dbReference type="EMBL" id="TGY87916.1"/>
    </source>
</evidence>
<keyword evidence="3" id="KW-0813">Transport</keyword>
<evidence type="ECO:0000256" key="3">
    <source>
        <dbReference type="ARBA" id="ARBA00022448"/>
    </source>
</evidence>
<evidence type="ECO:0000313" key="11">
    <source>
        <dbReference type="Proteomes" id="UP000308054"/>
    </source>
</evidence>
<protein>
    <submittedName>
        <fullName evidence="10">TrkH family potassium uptake protein</fullName>
    </submittedName>
</protein>
<feature type="transmembrane region" description="Helical" evidence="9">
    <location>
        <begin position="233"/>
        <end position="251"/>
    </location>
</feature>
<comment type="similarity">
    <text evidence="2">Belongs to the TrkH potassium transport family.</text>
</comment>
<evidence type="ECO:0000256" key="8">
    <source>
        <dbReference type="ARBA" id="ARBA00023136"/>
    </source>
</evidence>
<dbReference type="OrthoDB" id="7629000at2"/>
<dbReference type="EMBL" id="SRXW01000004">
    <property type="protein sequence ID" value="TGY87916.1"/>
    <property type="molecule type" value="Genomic_DNA"/>
</dbReference>
<keyword evidence="6 9" id="KW-1133">Transmembrane helix</keyword>
<dbReference type="RefSeq" id="WP_135996853.1">
    <property type="nucleotide sequence ID" value="NZ_CP071057.1"/>
</dbReference>
<feature type="transmembrane region" description="Helical" evidence="9">
    <location>
        <begin position="436"/>
        <end position="461"/>
    </location>
</feature>
<dbReference type="InterPro" id="IPR003445">
    <property type="entry name" value="Cat_transpt"/>
</dbReference>
<feature type="transmembrane region" description="Helical" evidence="9">
    <location>
        <begin position="131"/>
        <end position="151"/>
    </location>
</feature>
<reference evidence="10 11" key="1">
    <citation type="journal article" date="2017" name="Int. J. Syst. Evol. Microbiol.">
        <title>Marinicauda algicola sp. nov., isolated from a marine red alga Rhodosorus marinus.</title>
        <authorList>
            <person name="Jeong S.E."/>
            <person name="Jeon S.H."/>
            <person name="Chun B.H."/>
            <person name="Kim D.W."/>
            <person name="Jeon C.O."/>
        </authorList>
    </citation>
    <scope>NUCLEOTIDE SEQUENCE [LARGE SCALE GENOMIC DNA]</scope>
    <source>
        <strain evidence="10 11">JCM 31718</strain>
    </source>
</reference>
<evidence type="ECO:0000256" key="5">
    <source>
        <dbReference type="ARBA" id="ARBA00022692"/>
    </source>
</evidence>
<keyword evidence="8 9" id="KW-0472">Membrane</keyword>
<feature type="transmembrane region" description="Helical" evidence="9">
    <location>
        <begin position="271"/>
        <end position="293"/>
    </location>
</feature>
<accession>A0A4S2GXV6</accession>
<keyword evidence="7" id="KW-0406">Ion transport</keyword>
<dbReference type="Proteomes" id="UP000308054">
    <property type="component" value="Unassembled WGS sequence"/>
</dbReference>
<dbReference type="AlphaFoldDB" id="A0A4S2GXV6"/>
<evidence type="ECO:0000256" key="7">
    <source>
        <dbReference type="ARBA" id="ARBA00023065"/>
    </source>
</evidence>
<dbReference type="GO" id="GO:0005886">
    <property type="term" value="C:plasma membrane"/>
    <property type="evidence" value="ECO:0007669"/>
    <property type="project" value="UniProtKB-SubCell"/>
</dbReference>
<gene>
    <name evidence="10" type="ORF">E5163_13460</name>
</gene>
<feature type="transmembrane region" description="Helical" evidence="9">
    <location>
        <begin position="37"/>
        <end position="59"/>
    </location>
</feature>
<sequence length="463" mass="48010">MGLSPRLVRALGWCWLIVGLSALPFVLIATAEEADTIARGFAASAVLGLFAGGLSLAATRSLKGRAGPRTALRLALYGWLTTPLFAAPPLVAAAAGTMPGLFEAYSAMTTTGASVLDPDQQERSILLWRAFLQWIGGFATLILAVTVFAALELPGLGLRRSTLLTVAEEDLFTNFGRAARRLGLVYGLITVFTVLTLSLTALDAFEALCLALSGVSTGGMTPRSGPIEAWLPLPGQMILAACTLFGAWNLALQYELIHRGRAVRLTGDLRAMVAVCLAMAFVVALVFGPGEAWPAFLDTLFAITTAGFTTGEGVLPTVILLSLAVIGGSALSTSGGAKISRIMLLLKRAAGELSLLAHPSAAIFTRFAGRHVGDKALLEVWIVALSFPFAIGVAGILLGLAGLDFASAWQVAAASIANAGPLAEIDYAGLPPGAMVISVLAMIAGRLEILAAAAAVFVIIVRE</sequence>
<dbReference type="Pfam" id="PF02386">
    <property type="entry name" value="TrkH"/>
    <property type="match status" value="2"/>
</dbReference>
<feature type="transmembrane region" description="Helical" evidence="9">
    <location>
        <begin position="71"/>
        <end position="95"/>
    </location>
</feature>
<dbReference type="GO" id="GO:0008324">
    <property type="term" value="F:monoatomic cation transmembrane transporter activity"/>
    <property type="evidence" value="ECO:0007669"/>
    <property type="project" value="InterPro"/>
</dbReference>
<evidence type="ECO:0000256" key="9">
    <source>
        <dbReference type="SAM" id="Phobius"/>
    </source>
</evidence>
<feature type="transmembrane region" description="Helical" evidence="9">
    <location>
        <begin position="184"/>
        <end position="213"/>
    </location>
</feature>
<comment type="caution">
    <text evidence="10">The sequence shown here is derived from an EMBL/GenBank/DDBJ whole genome shotgun (WGS) entry which is preliminary data.</text>
</comment>
<name>A0A4S2GXV6_9PROT</name>
<evidence type="ECO:0000256" key="1">
    <source>
        <dbReference type="ARBA" id="ARBA00004651"/>
    </source>
</evidence>
<organism evidence="10 11">
    <name type="scientific">Marinicauda algicola</name>
    <dbReference type="NCBI Taxonomy" id="2029849"/>
    <lineage>
        <taxon>Bacteria</taxon>
        <taxon>Pseudomonadati</taxon>
        <taxon>Pseudomonadota</taxon>
        <taxon>Alphaproteobacteria</taxon>
        <taxon>Maricaulales</taxon>
        <taxon>Maricaulaceae</taxon>
        <taxon>Marinicauda</taxon>
    </lineage>
</organism>
<feature type="transmembrane region" description="Helical" evidence="9">
    <location>
        <begin position="376"/>
        <end position="401"/>
    </location>
</feature>
<dbReference type="PANTHER" id="PTHR32024:SF2">
    <property type="entry name" value="TRK SYSTEM POTASSIUM UPTAKE PROTEIN TRKG-RELATED"/>
    <property type="match status" value="1"/>
</dbReference>
<keyword evidence="5 9" id="KW-0812">Transmembrane</keyword>
<keyword evidence="11" id="KW-1185">Reference proteome</keyword>
<proteinExistence type="inferred from homology"/>
<evidence type="ECO:0000256" key="2">
    <source>
        <dbReference type="ARBA" id="ARBA00009137"/>
    </source>
</evidence>
<dbReference type="GO" id="GO:0030001">
    <property type="term" value="P:metal ion transport"/>
    <property type="evidence" value="ECO:0007669"/>
    <property type="project" value="UniProtKB-ARBA"/>
</dbReference>
<feature type="transmembrane region" description="Helical" evidence="9">
    <location>
        <begin position="12"/>
        <end position="31"/>
    </location>
</feature>